<dbReference type="OrthoDB" id="70387at2759"/>
<dbReference type="PANTHER" id="PTHR46586">
    <property type="entry name" value="ANKYRIN REPEAT-CONTAINING PROTEIN"/>
    <property type="match status" value="1"/>
</dbReference>
<keyword evidence="2" id="KW-1185">Reference proteome</keyword>
<evidence type="ECO:0008006" key="3">
    <source>
        <dbReference type="Google" id="ProtNLM"/>
    </source>
</evidence>
<dbReference type="AlphaFoldDB" id="A0A9P6HMJ2"/>
<reference evidence="1" key="2">
    <citation type="submission" date="2020-11" db="EMBL/GenBank/DDBJ databases">
        <authorList>
            <consortium name="DOE Joint Genome Institute"/>
            <person name="Kuo A."/>
            <person name="Miyauchi S."/>
            <person name="Kiss E."/>
            <person name="Drula E."/>
            <person name="Kohler A."/>
            <person name="Sanchez-Garcia M."/>
            <person name="Andreopoulos B."/>
            <person name="Barry K.W."/>
            <person name="Bonito G."/>
            <person name="Buee M."/>
            <person name="Carver A."/>
            <person name="Chen C."/>
            <person name="Cichocki N."/>
            <person name="Clum A."/>
            <person name="Culley D."/>
            <person name="Crous P.W."/>
            <person name="Fauchery L."/>
            <person name="Girlanda M."/>
            <person name="Hayes R."/>
            <person name="Keri Z."/>
            <person name="Labutti K."/>
            <person name="Lipzen A."/>
            <person name="Lombard V."/>
            <person name="Magnuson J."/>
            <person name="Maillard F."/>
            <person name="Morin E."/>
            <person name="Murat C."/>
            <person name="Nolan M."/>
            <person name="Ohm R."/>
            <person name="Pangilinan J."/>
            <person name="Pereira M."/>
            <person name="Perotto S."/>
            <person name="Peter M."/>
            <person name="Riley R."/>
            <person name="Sitrit Y."/>
            <person name="Stielow B."/>
            <person name="Szollosi G."/>
            <person name="Zifcakova L."/>
            <person name="Stursova M."/>
            <person name="Spatafora J.W."/>
            <person name="Tedersoo L."/>
            <person name="Vaario L.-M."/>
            <person name="Yamada A."/>
            <person name="Yan M."/>
            <person name="Wang P."/>
            <person name="Xu J."/>
            <person name="Bruns T."/>
            <person name="Baldrian P."/>
            <person name="Vilgalys R."/>
            <person name="Henrissat B."/>
            <person name="Grigoriev I.V."/>
            <person name="Hibbett D."/>
            <person name="Nagy L.G."/>
            <person name="Martin F.M."/>
        </authorList>
    </citation>
    <scope>NUCLEOTIDE SEQUENCE</scope>
    <source>
        <strain evidence="1">UH-Tt-Lm1</strain>
    </source>
</reference>
<dbReference type="Proteomes" id="UP000736335">
    <property type="component" value="Unassembled WGS sequence"/>
</dbReference>
<evidence type="ECO:0000313" key="2">
    <source>
        <dbReference type="Proteomes" id="UP000736335"/>
    </source>
</evidence>
<gene>
    <name evidence="1" type="ORF">BJ322DRAFT_1049013</name>
</gene>
<name>A0A9P6HMJ2_9AGAM</name>
<dbReference type="EMBL" id="WIUZ02000004">
    <property type="protein sequence ID" value="KAF9788475.1"/>
    <property type="molecule type" value="Genomic_DNA"/>
</dbReference>
<protein>
    <recommendedName>
        <fullName evidence="3">SAP domain-containing protein</fullName>
    </recommendedName>
</protein>
<evidence type="ECO:0000313" key="1">
    <source>
        <dbReference type="EMBL" id="KAF9788475.1"/>
    </source>
</evidence>
<proteinExistence type="predicted"/>
<dbReference type="SUPFAM" id="SSF140860">
    <property type="entry name" value="Pseudo ankyrin repeat-like"/>
    <property type="match status" value="1"/>
</dbReference>
<accession>A0A9P6HMJ2</accession>
<dbReference type="PANTHER" id="PTHR46586:SF3">
    <property type="entry name" value="ANKYRIN REPEAT-CONTAINING PROTEIN"/>
    <property type="match status" value="1"/>
</dbReference>
<reference evidence="1" key="1">
    <citation type="journal article" date="2020" name="Nat. Commun.">
        <title>Large-scale genome sequencing of mycorrhizal fungi provides insights into the early evolution of symbiotic traits.</title>
        <authorList>
            <person name="Miyauchi S."/>
            <person name="Kiss E."/>
            <person name="Kuo A."/>
            <person name="Drula E."/>
            <person name="Kohler A."/>
            <person name="Sanchez-Garcia M."/>
            <person name="Morin E."/>
            <person name="Andreopoulos B."/>
            <person name="Barry K.W."/>
            <person name="Bonito G."/>
            <person name="Buee M."/>
            <person name="Carver A."/>
            <person name="Chen C."/>
            <person name="Cichocki N."/>
            <person name="Clum A."/>
            <person name="Culley D."/>
            <person name="Crous P.W."/>
            <person name="Fauchery L."/>
            <person name="Girlanda M."/>
            <person name="Hayes R.D."/>
            <person name="Keri Z."/>
            <person name="LaButti K."/>
            <person name="Lipzen A."/>
            <person name="Lombard V."/>
            <person name="Magnuson J."/>
            <person name="Maillard F."/>
            <person name="Murat C."/>
            <person name="Nolan M."/>
            <person name="Ohm R.A."/>
            <person name="Pangilinan J."/>
            <person name="Pereira M.F."/>
            <person name="Perotto S."/>
            <person name="Peter M."/>
            <person name="Pfister S."/>
            <person name="Riley R."/>
            <person name="Sitrit Y."/>
            <person name="Stielow J.B."/>
            <person name="Szollosi G."/>
            <person name="Zifcakova L."/>
            <person name="Stursova M."/>
            <person name="Spatafora J.W."/>
            <person name="Tedersoo L."/>
            <person name="Vaario L.M."/>
            <person name="Yamada A."/>
            <person name="Yan M."/>
            <person name="Wang P."/>
            <person name="Xu J."/>
            <person name="Bruns T."/>
            <person name="Baldrian P."/>
            <person name="Vilgalys R."/>
            <person name="Dunand C."/>
            <person name="Henrissat B."/>
            <person name="Grigoriev I.V."/>
            <person name="Hibbett D."/>
            <person name="Nagy L.G."/>
            <person name="Martin F.M."/>
        </authorList>
    </citation>
    <scope>NUCLEOTIDE SEQUENCE</scope>
    <source>
        <strain evidence="1">UH-Tt-Lm1</strain>
    </source>
</reference>
<comment type="caution">
    <text evidence="1">The sequence shown here is derived from an EMBL/GenBank/DDBJ whole genome shotgun (WGS) entry which is preliminary data.</text>
</comment>
<organism evidence="1 2">
    <name type="scientific">Thelephora terrestris</name>
    <dbReference type="NCBI Taxonomy" id="56493"/>
    <lineage>
        <taxon>Eukaryota</taxon>
        <taxon>Fungi</taxon>
        <taxon>Dikarya</taxon>
        <taxon>Basidiomycota</taxon>
        <taxon>Agaricomycotina</taxon>
        <taxon>Agaricomycetes</taxon>
        <taxon>Thelephorales</taxon>
        <taxon>Thelephoraceae</taxon>
        <taxon>Thelephora</taxon>
    </lineage>
</organism>
<dbReference type="InterPro" id="IPR052050">
    <property type="entry name" value="SecEffector_AnkRepeat"/>
</dbReference>
<sequence length="462" mass="52833">MPPRESAYVWDRDEPRFGIKSEDHHHPRLPGLRLMDVSAPCSISDLVFDAYRKFSREQLILFLQARSLSTSGSGEALAHRLTQYDLQTYHFPSTPHQNGSTSPLILYAPPSPPPENLHPHLRHQATPDLPVEIIAEILDHLKDWELSTSLGLPTLIPKPLQWQGASSADYATLSGDIRRVHAILSCPSTNPPTKRIAVPIIRFAFTHVLEYLFNNHQSTYLSLFECDLLPITAAKYGRISVLSWWKRKLDCHPDILRPPSTRSISEAIDGASRNGRVGSLEWWLVSGLPFEYTEAALELASAKNRISVLDWWLTQSRSGRLGHNKALKVGKVMDAASTAGHVQVLEWWARSQLEYNYDRQALYHASCHGKVDVLQWWLDSDLQMIFDQEAVTGATKFNRREVLEWWDKTGLPIQYRTCDIEEALEDSLMGGEAVREWWARKGVNFRTNDKEWMKLRYLNPPR</sequence>